<protein>
    <submittedName>
        <fullName evidence="1">Uncharacterized protein</fullName>
    </submittedName>
</protein>
<organism evidence="1 2">
    <name type="scientific">Araneus ventricosus</name>
    <name type="common">Orbweaver spider</name>
    <name type="synonym">Epeira ventricosa</name>
    <dbReference type="NCBI Taxonomy" id="182803"/>
    <lineage>
        <taxon>Eukaryota</taxon>
        <taxon>Metazoa</taxon>
        <taxon>Ecdysozoa</taxon>
        <taxon>Arthropoda</taxon>
        <taxon>Chelicerata</taxon>
        <taxon>Arachnida</taxon>
        <taxon>Araneae</taxon>
        <taxon>Araneomorphae</taxon>
        <taxon>Entelegynae</taxon>
        <taxon>Araneoidea</taxon>
        <taxon>Araneidae</taxon>
        <taxon>Araneus</taxon>
    </lineage>
</organism>
<proteinExistence type="predicted"/>
<name>A0A4Y2L5Y3_ARAVE</name>
<accession>A0A4Y2L5Y3</accession>
<sequence>MTAGILRIVRKLPSSSNTSRRATLKLRSYGLFLHEFRPRFVLFPIVGTGRIDAARGLVSASVVSRVIAVNSSHIKGRGSGQTDSVYRFTRALPIYLPSHEPLERCD</sequence>
<keyword evidence="2" id="KW-1185">Reference proteome</keyword>
<reference evidence="1 2" key="1">
    <citation type="journal article" date="2019" name="Sci. Rep.">
        <title>Orb-weaving spider Araneus ventricosus genome elucidates the spidroin gene catalogue.</title>
        <authorList>
            <person name="Kono N."/>
            <person name="Nakamura H."/>
            <person name="Ohtoshi R."/>
            <person name="Moran D.A.P."/>
            <person name="Shinohara A."/>
            <person name="Yoshida Y."/>
            <person name="Fujiwara M."/>
            <person name="Mori M."/>
            <person name="Tomita M."/>
            <person name="Arakawa K."/>
        </authorList>
    </citation>
    <scope>NUCLEOTIDE SEQUENCE [LARGE SCALE GENOMIC DNA]</scope>
</reference>
<dbReference type="AlphaFoldDB" id="A0A4Y2L5Y3"/>
<comment type="caution">
    <text evidence="1">The sequence shown here is derived from an EMBL/GenBank/DDBJ whole genome shotgun (WGS) entry which is preliminary data.</text>
</comment>
<evidence type="ECO:0000313" key="2">
    <source>
        <dbReference type="Proteomes" id="UP000499080"/>
    </source>
</evidence>
<dbReference type="EMBL" id="BGPR01005314">
    <property type="protein sequence ID" value="GBN09016.1"/>
    <property type="molecule type" value="Genomic_DNA"/>
</dbReference>
<dbReference type="Proteomes" id="UP000499080">
    <property type="component" value="Unassembled WGS sequence"/>
</dbReference>
<gene>
    <name evidence="1" type="ORF">AVEN_90927_1</name>
</gene>
<evidence type="ECO:0000313" key="1">
    <source>
        <dbReference type="EMBL" id="GBN09016.1"/>
    </source>
</evidence>